<evidence type="ECO:0000313" key="1">
    <source>
        <dbReference type="EMBL" id="KAL2802020.1"/>
    </source>
</evidence>
<reference evidence="1 2" key="1">
    <citation type="submission" date="2024-07" db="EMBL/GenBank/DDBJ databases">
        <title>Section-level genome sequencing and comparative genomics of Aspergillus sections Usti and Cavernicolus.</title>
        <authorList>
            <consortium name="Lawrence Berkeley National Laboratory"/>
            <person name="Nybo J.L."/>
            <person name="Vesth T.C."/>
            <person name="Theobald S."/>
            <person name="Frisvad J.C."/>
            <person name="Larsen T.O."/>
            <person name="Kjaerboelling I."/>
            <person name="Rothschild-Mancinelli K."/>
            <person name="Lyhne E.K."/>
            <person name="Kogle M.E."/>
            <person name="Barry K."/>
            <person name="Clum A."/>
            <person name="Na H."/>
            <person name="Ledsgaard L."/>
            <person name="Lin J."/>
            <person name="Lipzen A."/>
            <person name="Kuo A."/>
            <person name="Riley R."/>
            <person name="Mondo S."/>
            <person name="Labutti K."/>
            <person name="Haridas S."/>
            <person name="Pangalinan J."/>
            <person name="Salamov A.A."/>
            <person name="Simmons B.A."/>
            <person name="Magnuson J.K."/>
            <person name="Chen J."/>
            <person name="Drula E."/>
            <person name="Henrissat B."/>
            <person name="Wiebenga A."/>
            <person name="Lubbers R.J."/>
            <person name="Gomes A.C."/>
            <person name="Makela M.R."/>
            <person name="Stajich J."/>
            <person name="Grigoriev I.V."/>
            <person name="Mortensen U.H."/>
            <person name="De Vries R.P."/>
            <person name="Baker S.E."/>
            <person name="Andersen M.R."/>
        </authorList>
    </citation>
    <scope>NUCLEOTIDE SEQUENCE [LARGE SCALE GENOMIC DNA]</scope>
    <source>
        <strain evidence="1 2">CBS 588.65</strain>
    </source>
</reference>
<proteinExistence type="predicted"/>
<name>A0ABR4GU58_9EURO</name>
<dbReference type="Proteomes" id="UP001610334">
    <property type="component" value="Unassembled WGS sequence"/>
</dbReference>
<organism evidence="1 2">
    <name type="scientific">Aspergillus granulosus</name>
    <dbReference type="NCBI Taxonomy" id="176169"/>
    <lineage>
        <taxon>Eukaryota</taxon>
        <taxon>Fungi</taxon>
        <taxon>Dikarya</taxon>
        <taxon>Ascomycota</taxon>
        <taxon>Pezizomycotina</taxon>
        <taxon>Eurotiomycetes</taxon>
        <taxon>Eurotiomycetidae</taxon>
        <taxon>Eurotiales</taxon>
        <taxon>Aspergillaceae</taxon>
        <taxon>Aspergillus</taxon>
        <taxon>Aspergillus subgen. Nidulantes</taxon>
    </lineage>
</organism>
<protein>
    <submittedName>
        <fullName evidence="1">Uncharacterized protein</fullName>
    </submittedName>
</protein>
<sequence>MLFCPGDESTGQQQIERSKNYLEDPQFAAEDKPILQRAINAGVKLLVIEESSTPMRQIIGFGLPSLL</sequence>
<dbReference type="EMBL" id="JBFXLT010000216">
    <property type="protein sequence ID" value="KAL2802020.1"/>
    <property type="molecule type" value="Genomic_DNA"/>
</dbReference>
<keyword evidence="2" id="KW-1185">Reference proteome</keyword>
<evidence type="ECO:0000313" key="2">
    <source>
        <dbReference type="Proteomes" id="UP001610334"/>
    </source>
</evidence>
<comment type="caution">
    <text evidence="1">The sequence shown here is derived from an EMBL/GenBank/DDBJ whole genome shotgun (WGS) entry which is preliminary data.</text>
</comment>
<gene>
    <name evidence="1" type="ORF">BJX63DRAFT_136423</name>
</gene>
<accession>A0ABR4GU58</accession>